<evidence type="ECO:0000313" key="3">
    <source>
        <dbReference type="EMBL" id="KIZ41455.1"/>
    </source>
</evidence>
<evidence type="ECO:0000256" key="2">
    <source>
        <dbReference type="SAM" id="SignalP"/>
    </source>
</evidence>
<dbReference type="PATRIC" id="fig|1076.23.peg.3235"/>
<feature type="signal peptide" evidence="2">
    <location>
        <begin position="1"/>
        <end position="20"/>
    </location>
</feature>
<dbReference type="Proteomes" id="UP000032515">
    <property type="component" value="Unassembled WGS sequence"/>
</dbReference>
<feature type="compositionally biased region" description="Basic and acidic residues" evidence="1">
    <location>
        <begin position="68"/>
        <end position="83"/>
    </location>
</feature>
<gene>
    <name evidence="3" type="ORF">OO17_15200</name>
</gene>
<comment type="caution">
    <text evidence="3">The sequence shown here is derived from an EMBL/GenBank/DDBJ whole genome shotgun (WGS) entry which is preliminary data.</text>
</comment>
<evidence type="ECO:0000313" key="4">
    <source>
        <dbReference type="Proteomes" id="UP000032515"/>
    </source>
</evidence>
<keyword evidence="2" id="KW-0732">Signal</keyword>
<dbReference type="EMBL" id="JXXE01000300">
    <property type="protein sequence ID" value="KIZ41455.1"/>
    <property type="molecule type" value="Genomic_DNA"/>
</dbReference>
<organism evidence="3 4">
    <name type="scientific">Rhodopseudomonas palustris</name>
    <dbReference type="NCBI Taxonomy" id="1076"/>
    <lineage>
        <taxon>Bacteria</taxon>
        <taxon>Pseudomonadati</taxon>
        <taxon>Pseudomonadota</taxon>
        <taxon>Alphaproteobacteria</taxon>
        <taxon>Hyphomicrobiales</taxon>
        <taxon>Nitrobacteraceae</taxon>
        <taxon>Rhodopseudomonas</taxon>
    </lineage>
</organism>
<reference evidence="3 4" key="1">
    <citation type="submission" date="2014-11" db="EMBL/GenBank/DDBJ databases">
        <title>Genomics and ecophysiology of heterotrophic nitrogen fixing bacteria isolated from estuarine surface water.</title>
        <authorList>
            <person name="Bentzon-Tilia M."/>
            <person name="Severin I."/>
            <person name="Hansen L.H."/>
            <person name="Riemann L."/>
        </authorList>
    </citation>
    <scope>NUCLEOTIDE SEQUENCE [LARGE SCALE GENOMIC DNA]</scope>
    <source>
        <strain evidence="3 4">BAL398</strain>
    </source>
</reference>
<feature type="chain" id="PRO_5002319564" evidence="2">
    <location>
        <begin position="21"/>
        <end position="96"/>
    </location>
</feature>
<feature type="region of interest" description="Disordered" evidence="1">
    <location>
        <begin position="22"/>
        <end position="83"/>
    </location>
</feature>
<dbReference type="AlphaFoldDB" id="A0A0D7ELM5"/>
<dbReference type="RefSeq" id="WP_044412542.1">
    <property type="nucleotide sequence ID" value="NZ_JXXE01000300.1"/>
</dbReference>
<evidence type="ECO:0000256" key="1">
    <source>
        <dbReference type="SAM" id="MobiDB-lite"/>
    </source>
</evidence>
<accession>A0A0D7ELM5</accession>
<sequence length="96" mass="10319">MKRLIVAGVVTLMGGATAMAQNGKLDWPNNVPLNAPTQQSQDQNQNQERRAAPTAPIGHRQPTPSELPRSESDSMTKVDPADAALDRKIKGICRGC</sequence>
<protein>
    <submittedName>
        <fullName evidence="3">Uncharacterized protein</fullName>
    </submittedName>
</protein>
<name>A0A0D7ELM5_RHOPL</name>
<proteinExistence type="predicted"/>
<dbReference type="OrthoDB" id="8241354at2"/>